<feature type="domain" description="Tr-type G" evidence="8">
    <location>
        <begin position="31"/>
        <end position="244"/>
    </location>
</feature>
<dbReference type="SUPFAM" id="SSF50465">
    <property type="entry name" value="EF-Tu/eEF-1alpha/eIF2-gamma C-terminal domain"/>
    <property type="match status" value="1"/>
</dbReference>
<dbReference type="InterPro" id="IPR054696">
    <property type="entry name" value="GTP-eEF1A_C"/>
</dbReference>
<name>A0AAP7CD96_9CORY</name>
<dbReference type="SUPFAM" id="SSF50447">
    <property type="entry name" value="Translation proteins"/>
    <property type="match status" value="1"/>
</dbReference>
<dbReference type="SUPFAM" id="SSF52540">
    <property type="entry name" value="P-loop containing nucleoside triphosphate hydrolases"/>
    <property type="match status" value="1"/>
</dbReference>
<protein>
    <recommendedName>
        <fullName evidence="1">sulfate adenylyltransferase</fullName>
        <ecNumber evidence="1">2.7.7.4</ecNumber>
    </recommendedName>
</protein>
<proteinExistence type="predicted"/>
<dbReference type="PROSITE" id="PS51722">
    <property type="entry name" value="G_TR_2"/>
    <property type="match status" value="1"/>
</dbReference>
<dbReference type="PANTHER" id="PTHR23115">
    <property type="entry name" value="TRANSLATION FACTOR"/>
    <property type="match status" value="1"/>
</dbReference>
<dbReference type="RefSeq" id="WP_167617289.1">
    <property type="nucleotide sequence ID" value="NZ_JAAUVV010000024.1"/>
</dbReference>
<dbReference type="GO" id="GO:0004781">
    <property type="term" value="F:sulfate adenylyltransferase (ATP) activity"/>
    <property type="evidence" value="ECO:0007669"/>
    <property type="project" value="UniProtKB-EC"/>
</dbReference>
<dbReference type="Proteomes" id="UP000591626">
    <property type="component" value="Unassembled WGS sequence"/>
</dbReference>
<evidence type="ECO:0000313" key="10">
    <source>
        <dbReference type="Proteomes" id="UP000591626"/>
    </source>
</evidence>
<dbReference type="InterPro" id="IPR000795">
    <property type="entry name" value="T_Tr_GTP-bd_dom"/>
</dbReference>
<dbReference type="PROSITE" id="PS00301">
    <property type="entry name" value="G_TR_1"/>
    <property type="match status" value="1"/>
</dbReference>
<dbReference type="InterPro" id="IPR031157">
    <property type="entry name" value="G_TR_CS"/>
</dbReference>
<evidence type="ECO:0000256" key="6">
    <source>
        <dbReference type="ARBA" id="ARBA00023134"/>
    </source>
</evidence>
<feature type="region of interest" description="Disordered" evidence="7">
    <location>
        <begin position="1"/>
        <end position="20"/>
    </location>
</feature>
<dbReference type="InterPro" id="IPR027417">
    <property type="entry name" value="P-loop_NTPase"/>
</dbReference>
<reference evidence="9 10" key="1">
    <citation type="submission" date="2020-03" db="EMBL/GenBank/DDBJ databases">
        <title>Draft genome sequences of bacterial isolates from the female urobiome.</title>
        <authorList>
            <person name="Miller-Ensminger T."/>
            <person name="Wolfe A.J."/>
            <person name="Putonti C."/>
        </authorList>
    </citation>
    <scope>NUCLEOTIDE SEQUENCE [LARGE SCALE GENOMIC DNA]</scope>
    <source>
        <strain evidence="9 10">UMB8490</strain>
    </source>
</reference>
<dbReference type="Gene3D" id="3.40.50.300">
    <property type="entry name" value="P-loop containing nucleotide triphosphate hydrolases"/>
    <property type="match status" value="1"/>
</dbReference>
<dbReference type="CDD" id="cd04166">
    <property type="entry name" value="CysN_ATPS"/>
    <property type="match status" value="1"/>
</dbReference>
<dbReference type="EMBL" id="JAAUVV010000024">
    <property type="protein sequence ID" value="NJJ04726.1"/>
    <property type="molecule type" value="Genomic_DNA"/>
</dbReference>
<dbReference type="InterPro" id="IPR050100">
    <property type="entry name" value="TRAFAC_GTPase_members"/>
</dbReference>
<dbReference type="PRINTS" id="PR00315">
    <property type="entry name" value="ELONGATNFCT"/>
</dbReference>
<evidence type="ECO:0000256" key="2">
    <source>
        <dbReference type="ARBA" id="ARBA00022679"/>
    </source>
</evidence>
<dbReference type="InterPro" id="IPR009000">
    <property type="entry name" value="Transl_B-barrel_sf"/>
</dbReference>
<keyword evidence="5" id="KW-0067">ATP-binding</keyword>
<evidence type="ECO:0000256" key="3">
    <source>
        <dbReference type="ARBA" id="ARBA00022695"/>
    </source>
</evidence>
<dbReference type="GO" id="GO:0006790">
    <property type="term" value="P:sulfur compound metabolic process"/>
    <property type="evidence" value="ECO:0007669"/>
    <property type="project" value="InterPro"/>
</dbReference>
<evidence type="ECO:0000256" key="1">
    <source>
        <dbReference type="ARBA" id="ARBA00012391"/>
    </source>
</evidence>
<dbReference type="GO" id="GO:0005525">
    <property type="term" value="F:GTP binding"/>
    <property type="evidence" value="ECO:0007669"/>
    <property type="project" value="UniProtKB-KW"/>
</dbReference>
<dbReference type="InterPro" id="IPR041757">
    <property type="entry name" value="CysN_GTP-bd"/>
</dbReference>
<dbReference type="FunFam" id="3.40.50.300:FF:000119">
    <property type="entry name" value="Sulfate adenylyltransferase subunit 1"/>
    <property type="match status" value="1"/>
</dbReference>
<evidence type="ECO:0000313" key="9">
    <source>
        <dbReference type="EMBL" id="NJJ04726.1"/>
    </source>
</evidence>
<keyword evidence="4" id="KW-0547">Nucleotide-binding</keyword>
<organism evidence="9 10">
    <name type="scientific">Corynebacterium coyleae</name>
    <dbReference type="NCBI Taxonomy" id="53374"/>
    <lineage>
        <taxon>Bacteria</taxon>
        <taxon>Bacillati</taxon>
        <taxon>Actinomycetota</taxon>
        <taxon>Actinomycetes</taxon>
        <taxon>Mycobacteriales</taxon>
        <taxon>Corynebacteriaceae</taxon>
        <taxon>Corynebacterium</taxon>
    </lineage>
</organism>
<dbReference type="InterPro" id="IPR044139">
    <property type="entry name" value="CysN_NoDQ_III"/>
</dbReference>
<accession>A0AAP7CD96</accession>
<dbReference type="Gene3D" id="2.40.30.10">
    <property type="entry name" value="Translation factors"/>
    <property type="match status" value="2"/>
</dbReference>
<dbReference type="CDD" id="cd04095">
    <property type="entry name" value="CysN_NoDQ_III"/>
    <property type="match status" value="1"/>
</dbReference>
<dbReference type="GO" id="GO:0003924">
    <property type="term" value="F:GTPase activity"/>
    <property type="evidence" value="ECO:0007669"/>
    <property type="project" value="InterPro"/>
</dbReference>
<evidence type="ECO:0000256" key="7">
    <source>
        <dbReference type="SAM" id="MobiDB-lite"/>
    </source>
</evidence>
<evidence type="ECO:0000256" key="4">
    <source>
        <dbReference type="ARBA" id="ARBA00022741"/>
    </source>
</evidence>
<dbReference type="GO" id="GO:0005524">
    <property type="term" value="F:ATP binding"/>
    <property type="evidence" value="ECO:0007669"/>
    <property type="project" value="UniProtKB-KW"/>
</dbReference>
<keyword evidence="6" id="KW-0342">GTP-binding</keyword>
<dbReference type="NCBIfam" id="TIGR02034">
    <property type="entry name" value="CysN"/>
    <property type="match status" value="1"/>
</dbReference>
<dbReference type="AlphaFoldDB" id="A0AAP7CD96"/>
<keyword evidence="2" id="KW-0808">Transferase</keyword>
<sequence>MTAPTIAPTTTSENAPETGAAETATAALSVRETLRLCTAGSVDDGKSTFVGRLLHDTKSVLADQLASVERTSADRGFEGLDLSLLVDGLRAEREQGITIDVAYRYFATDKRTFILADTPGHVQYTRNTVTGMSTSQVVVLLVDARNGVVEQTIRHLTVAKLLGVRTVILAVNKIDLVDYSQQRFDEIKAEFDTKAAALGTEDPHVVPISALRGDNVAERSDATPWYTGPTVLELLESIPVQRGRADDLDFRFNIQVVLREHASDYRAYAGRVNAGSITVGDEILAPYGRTTTVAGIDTADGPVDTAHAGDSVALRLTDDIDLTRGDLLAAHTRPEDTREFDATVVGLNEKDLRAGQAVKLRIGTAFVRARVASVDRVLDIDGAEGDNTAPEAVALNDIAHVTIHTADELPVEQYAARGAVGNFLLVDQASGNTLAAGLVGKRLR</sequence>
<evidence type="ECO:0000259" key="8">
    <source>
        <dbReference type="PROSITE" id="PS51722"/>
    </source>
</evidence>
<gene>
    <name evidence="9" type="ORF">HC138_10260</name>
</gene>
<dbReference type="EC" id="2.7.7.4" evidence="1"/>
<comment type="caution">
    <text evidence="9">The sequence shown here is derived from an EMBL/GenBank/DDBJ whole genome shotgun (WGS) entry which is preliminary data.</text>
</comment>
<dbReference type="InterPro" id="IPR009001">
    <property type="entry name" value="Transl_elong_EF1A/Init_IF2_C"/>
</dbReference>
<dbReference type="Pfam" id="PF22594">
    <property type="entry name" value="GTP-eEF1A_C"/>
    <property type="match status" value="1"/>
</dbReference>
<dbReference type="InterPro" id="IPR011779">
    <property type="entry name" value="SO4_adenylTrfase_lsu"/>
</dbReference>
<dbReference type="Pfam" id="PF00009">
    <property type="entry name" value="GTP_EFTU"/>
    <property type="match status" value="1"/>
</dbReference>
<evidence type="ECO:0000256" key="5">
    <source>
        <dbReference type="ARBA" id="ARBA00022840"/>
    </source>
</evidence>
<keyword evidence="3 9" id="KW-0548">Nucleotidyltransferase</keyword>